<feature type="region of interest" description="Disordered" evidence="1">
    <location>
        <begin position="241"/>
        <end position="260"/>
    </location>
</feature>
<keyword evidence="3" id="KW-1185">Reference proteome</keyword>
<dbReference type="AlphaFoldDB" id="A0ABD2XBS7"/>
<accession>A0ABD2XBS7</accession>
<reference evidence="2 3" key="1">
    <citation type="journal article" date="2024" name="bioRxiv">
        <title>A reference genome for Trichogramma kaykai: A tiny desert-dwelling parasitoid wasp with competing sex-ratio distorters.</title>
        <authorList>
            <person name="Culotta J."/>
            <person name="Lindsey A.R."/>
        </authorList>
    </citation>
    <scope>NUCLEOTIDE SEQUENCE [LARGE SCALE GENOMIC DNA]</scope>
    <source>
        <strain evidence="2 3">KSX58</strain>
    </source>
</reference>
<dbReference type="EMBL" id="JBJJXI010000037">
    <property type="protein sequence ID" value="KAL3402131.1"/>
    <property type="molecule type" value="Genomic_DNA"/>
</dbReference>
<proteinExistence type="predicted"/>
<evidence type="ECO:0000313" key="3">
    <source>
        <dbReference type="Proteomes" id="UP001627154"/>
    </source>
</evidence>
<feature type="compositionally biased region" description="Low complexity" evidence="1">
    <location>
        <begin position="246"/>
        <end position="260"/>
    </location>
</feature>
<gene>
    <name evidence="2" type="ORF">TKK_004683</name>
</gene>
<name>A0ABD2XBS7_9HYME</name>
<evidence type="ECO:0000256" key="1">
    <source>
        <dbReference type="SAM" id="MobiDB-lite"/>
    </source>
</evidence>
<feature type="region of interest" description="Disordered" evidence="1">
    <location>
        <begin position="1"/>
        <end position="24"/>
    </location>
</feature>
<feature type="compositionally biased region" description="Basic residues" evidence="1">
    <location>
        <begin position="131"/>
        <end position="142"/>
    </location>
</feature>
<dbReference type="Proteomes" id="UP001627154">
    <property type="component" value="Unassembled WGS sequence"/>
</dbReference>
<evidence type="ECO:0000313" key="2">
    <source>
        <dbReference type="EMBL" id="KAL3402131.1"/>
    </source>
</evidence>
<organism evidence="2 3">
    <name type="scientific">Trichogramma kaykai</name>
    <dbReference type="NCBI Taxonomy" id="54128"/>
    <lineage>
        <taxon>Eukaryota</taxon>
        <taxon>Metazoa</taxon>
        <taxon>Ecdysozoa</taxon>
        <taxon>Arthropoda</taxon>
        <taxon>Hexapoda</taxon>
        <taxon>Insecta</taxon>
        <taxon>Pterygota</taxon>
        <taxon>Neoptera</taxon>
        <taxon>Endopterygota</taxon>
        <taxon>Hymenoptera</taxon>
        <taxon>Apocrita</taxon>
        <taxon>Proctotrupomorpha</taxon>
        <taxon>Chalcidoidea</taxon>
        <taxon>Trichogrammatidae</taxon>
        <taxon>Trichogramma</taxon>
    </lineage>
</organism>
<feature type="compositionally biased region" description="Basic and acidic residues" evidence="1">
    <location>
        <begin position="1"/>
        <end position="21"/>
    </location>
</feature>
<comment type="caution">
    <text evidence="2">The sequence shown here is derived from an EMBL/GenBank/DDBJ whole genome shotgun (WGS) entry which is preliminary data.</text>
</comment>
<feature type="region of interest" description="Disordered" evidence="1">
    <location>
        <begin position="124"/>
        <end position="143"/>
    </location>
</feature>
<protein>
    <submittedName>
        <fullName evidence="2">Uncharacterized protein</fullName>
    </submittedName>
</protein>
<sequence>MPRERERKEGTSTRWSNERRTPTTSITAVITSRGATAKRRFDNATRSADERRYENYQELKISVQCRRQRRTCSSSSWPRTAYGAPKRRNDSSPLPLRRLAIYRSTLSSAEVENISRWASCLSSSSSSRGGALRRRRRRRRRSHELCRIAAPPPQTLCSQRGGVFPDDTYGDDDDNNAGVVVPAAATGAVDELQQQQQPYGRLSYSLLVVVTDDKNGAASGRNDGGYSNMVNSNENNCATLTESTEESSSSTPSSSASSSGQPPFPSSLSFFLLPNCKPLVFLLILYDMLI</sequence>